<comment type="caution">
    <text evidence="1">The sequence shown here is derived from an EMBL/GenBank/DDBJ whole genome shotgun (WGS) entry which is preliminary data.</text>
</comment>
<proteinExistence type="predicted"/>
<reference evidence="1 2" key="1">
    <citation type="submission" date="2024-02" db="EMBL/GenBank/DDBJ databases">
        <authorList>
            <person name="Chen Y."/>
            <person name="Shah S."/>
            <person name="Dougan E. K."/>
            <person name="Thang M."/>
            <person name="Chan C."/>
        </authorList>
    </citation>
    <scope>NUCLEOTIDE SEQUENCE [LARGE SCALE GENOMIC DNA]</scope>
</reference>
<protein>
    <submittedName>
        <fullName evidence="1">RAC family serine/threonine-protein kinase-like</fullName>
    </submittedName>
</protein>
<evidence type="ECO:0000313" key="1">
    <source>
        <dbReference type="EMBL" id="CAK9007025.1"/>
    </source>
</evidence>
<name>A0ABP0IYB8_9DINO</name>
<accession>A0ABP0IYB8</accession>
<dbReference type="Proteomes" id="UP001642464">
    <property type="component" value="Unassembled WGS sequence"/>
</dbReference>
<keyword evidence="2" id="KW-1185">Reference proteome</keyword>
<organism evidence="1 2">
    <name type="scientific">Durusdinium trenchii</name>
    <dbReference type="NCBI Taxonomy" id="1381693"/>
    <lineage>
        <taxon>Eukaryota</taxon>
        <taxon>Sar</taxon>
        <taxon>Alveolata</taxon>
        <taxon>Dinophyceae</taxon>
        <taxon>Suessiales</taxon>
        <taxon>Symbiodiniaceae</taxon>
        <taxon>Durusdinium</taxon>
    </lineage>
</organism>
<sequence>MPCSPCITTRPTAPLWMEDIYLENLPNMHARPFTVPKMDLVPHPSASARSAYSAIIAIMFHCSTVHVPPRFPSRQEEPWEVGTHVSLHRSWPEAQRTEELKKLVQRGRLSQEALDLLERLLVLSPSRRSRLADGAVKQHAFFLNTLQCQDLAEHLLGEVALRTARTPRV</sequence>
<gene>
    <name evidence="1" type="ORF">SCF082_LOCUS9288</name>
</gene>
<dbReference type="EMBL" id="CAXAMM010005369">
    <property type="protein sequence ID" value="CAK9007025.1"/>
    <property type="molecule type" value="Genomic_DNA"/>
</dbReference>
<evidence type="ECO:0000313" key="2">
    <source>
        <dbReference type="Proteomes" id="UP001642464"/>
    </source>
</evidence>